<dbReference type="SUPFAM" id="SSF49452">
    <property type="entry name" value="Starch-binding domain-like"/>
    <property type="match status" value="1"/>
</dbReference>
<dbReference type="PANTHER" id="PTHR30069">
    <property type="entry name" value="TONB-DEPENDENT OUTER MEMBRANE RECEPTOR"/>
    <property type="match status" value="1"/>
</dbReference>
<gene>
    <name evidence="10" type="ORF">AACH06_15715</name>
</gene>
<reference evidence="10 11" key="1">
    <citation type="submission" date="2024-04" db="EMBL/GenBank/DDBJ databases">
        <title>Novel species of the genus Ideonella isolated from streams.</title>
        <authorList>
            <person name="Lu H."/>
        </authorList>
    </citation>
    <scope>NUCLEOTIDE SEQUENCE [LARGE SCALE GENOMIC DNA]</scope>
    <source>
        <strain evidence="10 11">DXS29W</strain>
    </source>
</reference>
<sequence length="967" mass="105261">MITSRKRFQRHALAAAAAWLLVAGSTPLHAQVSTATLRGVINSGSAAAQAGTPVQAVNKDNGTTYRTTTASDGSYSLVGLAPGRYELRVGGAASEVVTLQVGETATLDLAVGTAQQVTIVGSLNRKDVKDSQLGTSVTRRQIESLPQSTRNFLSSVDLAPGVAYNESANTGQVNLQSGGQDRNNINVYIDGVGQKNNILRNGASGMDSSRGNPFPQSAIAEYKVLTQNYKAEFDQVSGAAITAITKSGTNEFHGEVYVDRTGTNWTEKNPFQEEAERSGVPRPSSTQIQAGVAVGGPIVKDQIHFFAAYDGKQIDSSRQVIAQNTNLLPADKGIVPALLAEAGATVDKFHEDLFLGKIDAQLNEDQRLTFSAKIRTETDRVPEDTRLSVPGNDKARKNDETRIDLKHEWTWGNLLSEARIGWEEYTYNPKSAATTPFIKYKGSTSGTKDGWQDVLFDGGSPDAQFRRQQGTFISEELTWTGAKGHVVKGGFKLKDMKYRLSGTSRSVDVVQALIDPTAGFLYYDGSNCTGTNVSNTGDSSDQCQIDRALAPASVGYSNQQYGLYLQDDWAVSKQLEVNVGIRWDYETNMLNNDYVTPEDRVTALYAEDGRTIAGITAPAGQTYAESLALGGINIADYIADGRSRKAYKQAFAPRVGASYDLFGDRASVIFGGWGRSYDRTMANHALDERQKNAQAGGEIWLIKNDFKMPFADQFTLGLRQALGTWNAEIAYSHVHAKNQFIWFGGNRDPQGGYGNQSPIDPLWGGPNGYGTLVLGDFVGENKTGSVFVKADKPYSSESGWGLTVAYTYTDAQTNARNWDDDIFNWTYGRDTAGFNTSRLVDKHRVVAALVTDGLLPWGIQVSAKAVWASGKPRQITDCRAGWDQCVYVEGKSRDFSQFDLGLAKDWSVAFGKVNTRLDVLNLFDTKNYGGYNDWAGGQGEPLNPDLGKPNSMRGPMRTLRVVLGYKF</sequence>
<dbReference type="Gene3D" id="2.40.170.20">
    <property type="entry name" value="TonB-dependent receptor, beta-barrel domain"/>
    <property type="match status" value="1"/>
</dbReference>
<keyword evidence="6 7" id="KW-0998">Cell outer membrane</keyword>
<keyword evidence="3 7" id="KW-1134">Transmembrane beta strand</keyword>
<organism evidence="10 11">
    <name type="scientific">Ideonella lacteola</name>
    <dbReference type="NCBI Taxonomy" id="2984193"/>
    <lineage>
        <taxon>Bacteria</taxon>
        <taxon>Pseudomonadati</taxon>
        <taxon>Pseudomonadota</taxon>
        <taxon>Betaproteobacteria</taxon>
        <taxon>Burkholderiales</taxon>
        <taxon>Sphaerotilaceae</taxon>
        <taxon>Ideonella</taxon>
    </lineage>
</organism>
<dbReference type="EMBL" id="JBBUTG010000009">
    <property type="protein sequence ID" value="MEK8032276.1"/>
    <property type="molecule type" value="Genomic_DNA"/>
</dbReference>
<dbReference type="InterPro" id="IPR036942">
    <property type="entry name" value="Beta-barrel_TonB_sf"/>
</dbReference>
<keyword evidence="2 7" id="KW-0813">Transport</keyword>
<feature type="domain" description="TonB-dependent transporter Oar-like beta-barrel" evidence="9">
    <location>
        <begin position="347"/>
        <end position="687"/>
    </location>
</feature>
<dbReference type="Pfam" id="PF13620">
    <property type="entry name" value="CarboxypepD_reg"/>
    <property type="match status" value="1"/>
</dbReference>
<dbReference type="SUPFAM" id="SSF56935">
    <property type="entry name" value="Porins"/>
    <property type="match status" value="1"/>
</dbReference>
<dbReference type="InterPro" id="IPR013784">
    <property type="entry name" value="Carb-bd-like_fold"/>
</dbReference>
<evidence type="ECO:0000256" key="7">
    <source>
        <dbReference type="PROSITE-ProRule" id="PRU01360"/>
    </source>
</evidence>
<evidence type="ECO:0000313" key="11">
    <source>
        <dbReference type="Proteomes" id="UP001371218"/>
    </source>
</evidence>
<keyword evidence="5 7" id="KW-0472">Membrane</keyword>
<evidence type="ECO:0000256" key="4">
    <source>
        <dbReference type="ARBA" id="ARBA00022692"/>
    </source>
</evidence>
<dbReference type="PANTHER" id="PTHR30069:SF46">
    <property type="entry name" value="OAR PROTEIN"/>
    <property type="match status" value="1"/>
</dbReference>
<dbReference type="InterPro" id="IPR057601">
    <property type="entry name" value="Oar-like_b-barrel"/>
</dbReference>
<comment type="subcellular location">
    <subcellularLocation>
        <location evidence="1 7">Cell outer membrane</location>
        <topology evidence="1 7">Multi-pass membrane protein</topology>
    </subcellularLocation>
</comment>
<evidence type="ECO:0000256" key="5">
    <source>
        <dbReference type="ARBA" id="ARBA00023136"/>
    </source>
</evidence>
<dbReference type="Pfam" id="PF25183">
    <property type="entry name" value="OMP_b-brl_4"/>
    <property type="match status" value="2"/>
</dbReference>
<evidence type="ECO:0000256" key="2">
    <source>
        <dbReference type="ARBA" id="ARBA00022448"/>
    </source>
</evidence>
<evidence type="ECO:0000259" key="9">
    <source>
        <dbReference type="Pfam" id="PF25183"/>
    </source>
</evidence>
<keyword evidence="10" id="KW-0675">Receptor</keyword>
<protein>
    <submittedName>
        <fullName evidence="10">TonB-dependent receptor</fullName>
    </submittedName>
</protein>
<evidence type="ECO:0000256" key="1">
    <source>
        <dbReference type="ARBA" id="ARBA00004571"/>
    </source>
</evidence>
<evidence type="ECO:0000256" key="8">
    <source>
        <dbReference type="SAM" id="SignalP"/>
    </source>
</evidence>
<proteinExistence type="inferred from homology"/>
<accession>A0ABU9BQN5</accession>
<evidence type="ECO:0000256" key="3">
    <source>
        <dbReference type="ARBA" id="ARBA00022452"/>
    </source>
</evidence>
<feature type="domain" description="TonB-dependent transporter Oar-like beta-barrel" evidence="9">
    <location>
        <begin position="244"/>
        <end position="322"/>
    </location>
</feature>
<dbReference type="PROSITE" id="PS52016">
    <property type="entry name" value="TONB_DEPENDENT_REC_3"/>
    <property type="match status" value="1"/>
</dbReference>
<evidence type="ECO:0000256" key="6">
    <source>
        <dbReference type="ARBA" id="ARBA00023237"/>
    </source>
</evidence>
<dbReference type="InterPro" id="IPR039426">
    <property type="entry name" value="TonB-dep_rcpt-like"/>
</dbReference>
<name>A0ABU9BQN5_9BURK</name>
<feature type="chain" id="PRO_5045452666" evidence="8">
    <location>
        <begin position="31"/>
        <end position="967"/>
    </location>
</feature>
<comment type="similarity">
    <text evidence="7">Belongs to the TonB-dependent receptor family.</text>
</comment>
<comment type="caution">
    <text evidence="10">The sequence shown here is derived from an EMBL/GenBank/DDBJ whole genome shotgun (WGS) entry which is preliminary data.</text>
</comment>
<keyword evidence="11" id="KW-1185">Reference proteome</keyword>
<dbReference type="Gene3D" id="2.60.40.1120">
    <property type="entry name" value="Carboxypeptidase-like, regulatory domain"/>
    <property type="match status" value="1"/>
</dbReference>
<dbReference type="RefSeq" id="WP_341426687.1">
    <property type="nucleotide sequence ID" value="NZ_JBBUTG010000009.1"/>
</dbReference>
<evidence type="ECO:0000313" key="10">
    <source>
        <dbReference type="EMBL" id="MEK8032276.1"/>
    </source>
</evidence>
<feature type="signal peptide" evidence="8">
    <location>
        <begin position="1"/>
        <end position="30"/>
    </location>
</feature>
<keyword evidence="8" id="KW-0732">Signal</keyword>
<keyword evidence="4 7" id="KW-0812">Transmembrane</keyword>
<dbReference type="Proteomes" id="UP001371218">
    <property type="component" value="Unassembled WGS sequence"/>
</dbReference>